<dbReference type="InterPro" id="IPR000727">
    <property type="entry name" value="T_SNARE_dom"/>
</dbReference>
<keyword evidence="4" id="KW-0145">Chemotaxis</keyword>
<comment type="subcellular location">
    <subcellularLocation>
        <location evidence="1">Cell inner membrane</location>
        <topology evidence="1">Multi-pass membrane protein</topology>
    </subcellularLocation>
</comment>
<dbReference type="SUPFAM" id="SSF58104">
    <property type="entry name" value="Methyl-accepting chemotaxis protein (MCP) signaling domain"/>
    <property type="match status" value="1"/>
</dbReference>
<evidence type="ECO:0000256" key="5">
    <source>
        <dbReference type="ARBA" id="ARBA00022519"/>
    </source>
</evidence>
<feature type="domain" description="HAMP" evidence="16">
    <location>
        <begin position="315"/>
        <end position="371"/>
    </location>
</feature>
<dbReference type="InterPro" id="IPR032255">
    <property type="entry name" value="HBM"/>
</dbReference>
<dbReference type="PROSITE" id="PS50111">
    <property type="entry name" value="CHEMOTAXIS_TRANSDUC_2"/>
    <property type="match status" value="1"/>
</dbReference>
<dbReference type="PROSITE" id="PS50192">
    <property type="entry name" value="T_SNARE"/>
    <property type="match status" value="1"/>
</dbReference>
<evidence type="ECO:0000259" key="16">
    <source>
        <dbReference type="PROSITE" id="PS50885"/>
    </source>
</evidence>
<accession>A0A246FDX9</accession>
<comment type="similarity">
    <text evidence="10">Belongs to the methyl-accepting chemotaxis (MCP) protein family.</text>
</comment>
<evidence type="ECO:0000256" key="3">
    <source>
        <dbReference type="ARBA" id="ARBA00022481"/>
    </source>
</evidence>
<keyword evidence="7 13" id="KW-1133">Transmembrane helix</keyword>
<evidence type="ECO:0000256" key="6">
    <source>
        <dbReference type="ARBA" id="ARBA00022692"/>
    </source>
</evidence>
<evidence type="ECO:0000256" key="10">
    <source>
        <dbReference type="ARBA" id="ARBA00029447"/>
    </source>
</evidence>
<dbReference type="STRING" id="46680.GCA_000807755_06268"/>
<keyword evidence="2" id="KW-1003">Cell membrane</keyword>
<dbReference type="Gene3D" id="1.10.287.950">
    <property type="entry name" value="Methyl-accepting chemotaxis protein"/>
    <property type="match status" value="1"/>
</dbReference>
<gene>
    <name evidence="18" type="ORF">CEG18_01420</name>
</gene>
<keyword evidence="12" id="KW-0175">Coiled coil</keyword>
<dbReference type="EMBL" id="NJBA01000001">
    <property type="protein sequence ID" value="OWP52523.1"/>
    <property type="molecule type" value="Genomic_DNA"/>
</dbReference>
<dbReference type="InterPro" id="IPR003660">
    <property type="entry name" value="HAMP_dom"/>
</dbReference>
<feature type="transmembrane region" description="Helical" evidence="13">
    <location>
        <begin position="20"/>
        <end position="40"/>
    </location>
</feature>
<dbReference type="SMART" id="SM00304">
    <property type="entry name" value="HAMP"/>
    <property type="match status" value="2"/>
</dbReference>
<dbReference type="eggNOG" id="COG0840">
    <property type="taxonomic scope" value="Bacteria"/>
</dbReference>
<evidence type="ECO:0000256" key="12">
    <source>
        <dbReference type="SAM" id="Coils"/>
    </source>
</evidence>
<name>A0A246FDX9_PSENT</name>
<reference evidence="18 19" key="1">
    <citation type="submission" date="2017-06" db="EMBL/GenBank/DDBJ databases">
        <title>Draft genome of Pseudomonas nitroreducens DF05.</title>
        <authorList>
            <person name="Iyer R."/>
        </authorList>
    </citation>
    <scope>NUCLEOTIDE SEQUENCE [LARGE SCALE GENOMIC DNA]</scope>
    <source>
        <strain evidence="18 19">DF05</strain>
    </source>
</reference>
<dbReference type="PANTHER" id="PTHR32089">
    <property type="entry name" value="METHYL-ACCEPTING CHEMOTAXIS PROTEIN MCPB"/>
    <property type="match status" value="1"/>
</dbReference>
<evidence type="ECO:0000259" key="17">
    <source>
        <dbReference type="PROSITE" id="PS51753"/>
    </source>
</evidence>
<evidence type="ECO:0000256" key="7">
    <source>
        <dbReference type="ARBA" id="ARBA00022989"/>
    </source>
</evidence>
<dbReference type="GO" id="GO:0005886">
    <property type="term" value="C:plasma membrane"/>
    <property type="evidence" value="ECO:0007669"/>
    <property type="project" value="UniProtKB-SubCell"/>
</dbReference>
<feature type="coiled-coil region" evidence="12">
    <location>
        <begin position="419"/>
        <end position="474"/>
    </location>
</feature>
<dbReference type="GO" id="GO:0006935">
    <property type="term" value="P:chemotaxis"/>
    <property type="evidence" value="ECO:0007669"/>
    <property type="project" value="UniProtKB-KW"/>
</dbReference>
<dbReference type="Pfam" id="PF00015">
    <property type="entry name" value="MCPsignal"/>
    <property type="match status" value="1"/>
</dbReference>
<comment type="caution">
    <text evidence="18">The sequence shown here is derived from an EMBL/GenBank/DDBJ whole genome shotgun (WGS) entry which is preliminary data.</text>
</comment>
<feature type="transmembrane region" description="Helical" evidence="13">
    <location>
        <begin position="296"/>
        <end position="313"/>
    </location>
</feature>
<evidence type="ECO:0000256" key="13">
    <source>
        <dbReference type="SAM" id="Phobius"/>
    </source>
</evidence>
<dbReference type="Gene3D" id="1.20.1440.210">
    <property type="match status" value="1"/>
</dbReference>
<keyword evidence="3" id="KW-0488">Methylation</keyword>
<dbReference type="Pfam" id="PF16591">
    <property type="entry name" value="HBM"/>
    <property type="match status" value="1"/>
</dbReference>
<feature type="domain" description="Methyl-accepting transducer" evidence="14">
    <location>
        <begin position="376"/>
        <end position="612"/>
    </location>
</feature>
<dbReference type="PROSITE" id="PS51753">
    <property type="entry name" value="HBM"/>
    <property type="match status" value="1"/>
</dbReference>
<evidence type="ECO:0000259" key="14">
    <source>
        <dbReference type="PROSITE" id="PS50111"/>
    </source>
</evidence>
<evidence type="ECO:0000313" key="19">
    <source>
        <dbReference type="Proteomes" id="UP000198145"/>
    </source>
</evidence>
<evidence type="ECO:0000259" key="15">
    <source>
        <dbReference type="PROSITE" id="PS50192"/>
    </source>
</evidence>
<evidence type="ECO:0000256" key="11">
    <source>
        <dbReference type="PROSITE-ProRule" id="PRU00284"/>
    </source>
</evidence>
<evidence type="ECO:0000256" key="8">
    <source>
        <dbReference type="ARBA" id="ARBA00023136"/>
    </source>
</evidence>
<evidence type="ECO:0000256" key="9">
    <source>
        <dbReference type="ARBA" id="ARBA00023224"/>
    </source>
</evidence>
<dbReference type="GO" id="GO:0007165">
    <property type="term" value="P:signal transduction"/>
    <property type="evidence" value="ECO:0007669"/>
    <property type="project" value="UniProtKB-KW"/>
</dbReference>
<feature type="coiled-coil region" evidence="12">
    <location>
        <begin position="90"/>
        <end position="127"/>
    </location>
</feature>
<keyword evidence="9 11" id="KW-0807">Transducer</keyword>
<dbReference type="CDD" id="cd11386">
    <property type="entry name" value="MCP_signal"/>
    <property type="match status" value="1"/>
</dbReference>
<dbReference type="PROSITE" id="PS50885">
    <property type="entry name" value="HAMP"/>
    <property type="match status" value="1"/>
</dbReference>
<dbReference type="CDD" id="cd06225">
    <property type="entry name" value="HAMP"/>
    <property type="match status" value="1"/>
</dbReference>
<keyword evidence="6 13" id="KW-0812">Transmembrane</keyword>
<keyword evidence="8 13" id="KW-0472">Membrane</keyword>
<evidence type="ECO:0000256" key="1">
    <source>
        <dbReference type="ARBA" id="ARBA00004429"/>
    </source>
</evidence>
<dbReference type="SMART" id="SM01358">
    <property type="entry name" value="HBM"/>
    <property type="match status" value="1"/>
</dbReference>
<dbReference type="InterPro" id="IPR004089">
    <property type="entry name" value="MCPsignal_dom"/>
</dbReference>
<dbReference type="AlphaFoldDB" id="A0A246FDX9"/>
<feature type="domain" description="HBM" evidence="17">
    <location>
        <begin position="45"/>
        <end position="288"/>
    </location>
</feature>
<dbReference type="SMART" id="SM00283">
    <property type="entry name" value="MA"/>
    <property type="match status" value="1"/>
</dbReference>
<evidence type="ECO:0000313" key="18">
    <source>
        <dbReference type="EMBL" id="OWP52523.1"/>
    </source>
</evidence>
<proteinExistence type="inferred from homology"/>
<dbReference type="Proteomes" id="UP000198145">
    <property type="component" value="Unassembled WGS sequence"/>
</dbReference>
<dbReference type="PANTHER" id="PTHR32089:SF120">
    <property type="entry name" value="METHYL-ACCEPTING CHEMOTAXIS PROTEIN TLPQ"/>
    <property type="match status" value="1"/>
</dbReference>
<sequence length="648" mass="69903">MYDWLVVQLGRLNVSLKLVVGFGILLFLTLLVLLGGLHSLDNQAERGKQMATITELNDLSQQANLARLQFELGSDRSQAERVEQHSTKMLELIEQRLKGSDIDARQLEAARQAVSQYREAFAALTRAVDQRTQARSTLVGSAQSALQAFEALDKQLFELLAEQPGDAQLLQGAQAAGQLHQQLLVVRYQVRGYVFEQSASAEQAAFAAFDKLRDTGTALQSQLPAIAADGLGAALKDLQNYRSGIEHFRDGVNATLQARKGLNGASEALLTAATRLYDDTLARNDAETAAAKTRQILLAILALAFGLLSGWAINRQIVRPLHEALELAERIAQGDLSQGLSRDLNLQRSDELGQLQRVMLRMRESLSQLLGHIGGSVSQLATAADELSAVTEQTRAGVNSQRVETEQVASAIHEMAATVQEVARNAEQASAAAQQADRQARQGDQVVQDAVNQIDRLAIEVDRSAEAMELLRKESEKIGSVLDVIKSVAEQTNLLALNAAIEAARAGEAGRGFAVVADEVRGLAQRTQSSTAEIEGLIAGLQRGAQDAVTRMDDSRRLTGSSVELTRRAGEALGEIARTVADIQGMNLQIASAAEEQSSVAEEINRSVVQVREIADQSAAASEQTASSSTELARLGNELQLQVGRFRL</sequence>
<evidence type="ECO:0000256" key="2">
    <source>
        <dbReference type="ARBA" id="ARBA00022475"/>
    </source>
</evidence>
<feature type="domain" description="T-SNARE coiled-coil homology" evidence="15">
    <location>
        <begin position="563"/>
        <end position="608"/>
    </location>
</feature>
<dbReference type="FunFam" id="1.10.287.950:FF:000001">
    <property type="entry name" value="Methyl-accepting chemotaxis sensory transducer"/>
    <property type="match status" value="1"/>
</dbReference>
<protein>
    <submittedName>
        <fullName evidence="18">Methyl-accepting chemotaxis protein</fullName>
    </submittedName>
</protein>
<evidence type="ECO:0000256" key="4">
    <source>
        <dbReference type="ARBA" id="ARBA00022500"/>
    </source>
</evidence>
<dbReference type="Pfam" id="PF00672">
    <property type="entry name" value="HAMP"/>
    <property type="match status" value="1"/>
</dbReference>
<keyword evidence="5" id="KW-0997">Cell inner membrane</keyword>
<organism evidence="18 19">
    <name type="scientific">Pseudomonas nitroreducens</name>
    <dbReference type="NCBI Taxonomy" id="46680"/>
    <lineage>
        <taxon>Bacteria</taxon>
        <taxon>Pseudomonadati</taxon>
        <taxon>Pseudomonadota</taxon>
        <taxon>Gammaproteobacteria</taxon>
        <taxon>Pseudomonadales</taxon>
        <taxon>Pseudomonadaceae</taxon>
        <taxon>Pseudomonas</taxon>
    </lineage>
</organism>